<feature type="transmembrane region" description="Helical" evidence="1">
    <location>
        <begin position="24"/>
        <end position="43"/>
    </location>
</feature>
<feature type="transmembrane region" description="Helical" evidence="1">
    <location>
        <begin position="143"/>
        <end position="169"/>
    </location>
</feature>
<dbReference type="AlphaFoldDB" id="A0A402B5D4"/>
<keyword evidence="1" id="KW-0812">Transmembrane</keyword>
<organism evidence="2 3">
    <name type="scientific">Dictyobacter alpinus</name>
    <dbReference type="NCBI Taxonomy" id="2014873"/>
    <lineage>
        <taxon>Bacteria</taxon>
        <taxon>Bacillati</taxon>
        <taxon>Chloroflexota</taxon>
        <taxon>Ktedonobacteria</taxon>
        <taxon>Ktedonobacterales</taxon>
        <taxon>Dictyobacteraceae</taxon>
        <taxon>Dictyobacter</taxon>
    </lineage>
</organism>
<feature type="transmembrane region" description="Helical" evidence="1">
    <location>
        <begin position="55"/>
        <end position="75"/>
    </location>
</feature>
<gene>
    <name evidence="2" type="ORF">KDA_20360</name>
</gene>
<evidence type="ECO:0008006" key="4">
    <source>
        <dbReference type="Google" id="ProtNLM"/>
    </source>
</evidence>
<evidence type="ECO:0000313" key="2">
    <source>
        <dbReference type="EMBL" id="GCE26552.1"/>
    </source>
</evidence>
<keyword evidence="1" id="KW-0472">Membrane</keyword>
<evidence type="ECO:0000313" key="3">
    <source>
        <dbReference type="Proteomes" id="UP000287171"/>
    </source>
</evidence>
<name>A0A402B5D4_9CHLR</name>
<accession>A0A402B5D4</accession>
<protein>
    <recommendedName>
        <fullName evidence="4">DUF4389 domain-containing protein</fullName>
    </recommendedName>
</protein>
<evidence type="ECO:0000256" key="1">
    <source>
        <dbReference type="SAM" id="Phobius"/>
    </source>
</evidence>
<sequence>MRPTTYPVQFSVEYPDRPLNRLTTFFRLFVAIPILIVVSTVAAQTAQSTSDAKTTVIAFGAGGVLFLGPLLMILFRQKYPRWWFDWNLELQRFSNRVSIYLALMDDRYPSTTDQQSLSLDYPYPDVANDLNRWLPLVKWFLAIPHYIVLFFLEIAAFVVVIIAWFAILFTGHYPRSLFNFVEGVFRWHNRVVGYALVLVTDEYPPFRFNP</sequence>
<keyword evidence="1" id="KW-1133">Transmembrane helix</keyword>
<dbReference type="Pfam" id="PF14333">
    <property type="entry name" value="DUF4389"/>
    <property type="match status" value="1"/>
</dbReference>
<reference evidence="3" key="1">
    <citation type="submission" date="2018-12" db="EMBL/GenBank/DDBJ databases">
        <title>Tengunoibacter tsumagoiensis gen. nov., sp. nov., Dictyobacter kobayashii sp. nov., D. alpinus sp. nov., and D. joshuensis sp. nov. and description of Dictyobacteraceae fam. nov. within the order Ktedonobacterales isolated from Tengu-no-mugimeshi.</title>
        <authorList>
            <person name="Wang C.M."/>
            <person name="Zheng Y."/>
            <person name="Sakai Y."/>
            <person name="Toyoda A."/>
            <person name="Minakuchi Y."/>
            <person name="Abe K."/>
            <person name="Yokota A."/>
            <person name="Yabe S."/>
        </authorList>
    </citation>
    <scope>NUCLEOTIDE SEQUENCE [LARGE SCALE GENOMIC DNA]</scope>
    <source>
        <strain evidence="3">Uno16</strain>
    </source>
</reference>
<proteinExistence type="predicted"/>
<comment type="caution">
    <text evidence="2">The sequence shown here is derived from an EMBL/GenBank/DDBJ whole genome shotgun (WGS) entry which is preliminary data.</text>
</comment>
<dbReference type="EMBL" id="BIFT01000001">
    <property type="protein sequence ID" value="GCE26552.1"/>
    <property type="molecule type" value="Genomic_DNA"/>
</dbReference>
<keyword evidence="3" id="KW-1185">Reference proteome</keyword>
<dbReference type="InterPro" id="IPR025498">
    <property type="entry name" value="DUF4389"/>
</dbReference>
<dbReference type="Proteomes" id="UP000287171">
    <property type="component" value="Unassembled WGS sequence"/>
</dbReference>
<dbReference type="OrthoDB" id="156718at2"/>